<accession>A0A0X8JMX0</accession>
<protein>
    <submittedName>
        <fullName evidence="1">Uncharacterized protein</fullName>
    </submittedName>
</protein>
<organism evidence="1 2">
    <name type="scientific">Desulfomicrobium orale DSM 12838</name>
    <dbReference type="NCBI Taxonomy" id="888061"/>
    <lineage>
        <taxon>Bacteria</taxon>
        <taxon>Pseudomonadati</taxon>
        <taxon>Thermodesulfobacteriota</taxon>
        <taxon>Desulfovibrionia</taxon>
        <taxon>Desulfovibrionales</taxon>
        <taxon>Desulfomicrobiaceae</taxon>
        <taxon>Desulfomicrobium</taxon>
    </lineage>
</organism>
<reference evidence="2" key="1">
    <citation type="submission" date="2016-02" db="EMBL/GenBank/DDBJ databases">
        <authorList>
            <person name="Holder M.E."/>
            <person name="Ajami N.J."/>
            <person name="Petrosino J.F."/>
        </authorList>
    </citation>
    <scope>NUCLEOTIDE SEQUENCE [LARGE SCALE GENOMIC DNA]</scope>
    <source>
        <strain evidence="2">DSM 12838</strain>
    </source>
</reference>
<proteinExistence type="predicted"/>
<evidence type="ECO:0000313" key="1">
    <source>
        <dbReference type="EMBL" id="AMD91674.1"/>
    </source>
</evidence>
<dbReference type="EMBL" id="CP014230">
    <property type="protein sequence ID" value="AMD91674.1"/>
    <property type="molecule type" value="Genomic_DNA"/>
</dbReference>
<sequence>MYIARIDQHRCFVRDAEVPPQGHAAALRNREKVLFAGRPDELPGNVGRNEFLQSVHQKGNPGGLRDERLMQYGVAEMAGGVEFSFGGQADQLREGFFVLRFQQIALVILQMHEVAGLKRLRGHQRHRSDLFTRSPGMENGL</sequence>
<name>A0A0X8JMX0_9BACT</name>
<evidence type="ECO:0000313" key="2">
    <source>
        <dbReference type="Proteomes" id="UP000063964"/>
    </source>
</evidence>
<dbReference type="AlphaFoldDB" id="A0A0X8JMX0"/>
<gene>
    <name evidence="1" type="ORF">AXF15_00125</name>
</gene>
<dbReference type="Proteomes" id="UP000063964">
    <property type="component" value="Chromosome"/>
</dbReference>
<dbReference type="KEGG" id="doa:AXF15_00125"/>
<keyword evidence="2" id="KW-1185">Reference proteome</keyword>
<dbReference type="RefSeq" id="WP_066601561.1">
    <property type="nucleotide sequence ID" value="NZ_CP014230.1"/>
</dbReference>